<dbReference type="InterPro" id="IPR006195">
    <property type="entry name" value="aa-tRNA-synth_II"/>
</dbReference>
<dbReference type="BioCyc" id="ECAT999415-HMP:GTTI-918-MONOMER"/>
<dbReference type="PROSITE" id="PS50862">
    <property type="entry name" value="AA_TRNA_LIGASE_II"/>
    <property type="match status" value="1"/>
</dbReference>
<dbReference type="PANTHER" id="PTHR22594">
    <property type="entry name" value="ASPARTYL/LYSYL-TRNA SYNTHETASE"/>
    <property type="match status" value="1"/>
</dbReference>
<dbReference type="SUPFAM" id="SSF55261">
    <property type="entry name" value="GAD domain-like"/>
    <property type="match status" value="1"/>
</dbReference>
<dbReference type="GO" id="GO:0004815">
    <property type="term" value="F:aspartate-tRNA ligase activity"/>
    <property type="evidence" value="ECO:0007669"/>
    <property type="project" value="UniProtKB-UniRule"/>
</dbReference>
<feature type="binding site" evidence="7">
    <location>
        <begin position="530"/>
        <end position="533"/>
    </location>
    <ligand>
        <name>ATP</name>
        <dbReference type="ChEBI" id="CHEBI:30616"/>
    </ligand>
</feature>
<dbReference type="Proteomes" id="UP000011758">
    <property type="component" value="Unassembled WGS sequence"/>
</dbReference>
<dbReference type="Gene3D" id="3.30.930.10">
    <property type="entry name" value="Bira Bifunctional Protein, Domain 2"/>
    <property type="match status" value="1"/>
</dbReference>
<dbReference type="InterPro" id="IPR004364">
    <property type="entry name" value="Aa-tRNA-synt_II"/>
</dbReference>
<dbReference type="SUPFAM" id="SSF55681">
    <property type="entry name" value="Class II aaRS and biotin synthetases"/>
    <property type="match status" value="1"/>
</dbReference>
<dbReference type="InterPro" id="IPR004524">
    <property type="entry name" value="Asp-tRNA-ligase_1"/>
</dbReference>
<accession>M2NF67</accession>
<dbReference type="InterPro" id="IPR004365">
    <property type="entry name" value="NA-bd_OB_tRNA"/>
</dbReference>
<dbReference type="eggNOG" id="COG0173">
    <property type="taxonomic scope" value="Bacteria"/>
</dbReference>
<dbReference type="NCBIfam" id="TIGR00459">
    <property type="entry name" value="aspS_bact"/>
    <property type="match status" value="1"/>
</dbReference>
<organism evidence="9 10">
    <name type="scientific">Eggerthia catenaformis OT 569 = DSM 20559</name>
    <dbReference type="NCBI Taxonomy" id="999415"/>
    <lineage>
        <taxon>Bacteria</taxon>
        <taxon>Bacillati</taxon>
        <taxon>Bacillota</taxon>
        <taxon>Erysipelotrichia</taxon>
        <taxon>Erysipelotrichales</taxon>
        <taxon>Coprobacillaceae</taxon>
        <taxon>Eggerthia</taxon>
    </lineage>
</organism>
<dbReference type="GO" id="GO:0005524">
    <property type="term" value="F:ATP binding"/>
    <property type="evidence" value="ECO:0007669"/>
    <property type="project" value="UniProtKB-UniRule"/>
</dbReference>
<evidence type="ECO:0000256" key="2">
    <source>
        <dbReference type="ARBA" id="ARBA00022598"/>
    </source>
</evidence>
<feature type="binding site" evidence="7">
    <location>
        <position position="169"/>
    </location>
    <ligand>
        <name>L-aspartate</name>
        <dbReference type="ChEBI" id="CHEBI:29991"/>
    </ligand>
</feature>
<feature type="binding site" evidence="7">
    <location>
        <begin position="215"/>
        <end position="217"/>
    </location>
    <ligand>
        <name>ATP</name>
        <dbReference type="ChEBI" id="CHEBI:30616"/>
    </ligand>
</feature>
<dbReference type="NCBIfam" id="NF001750">
    <property type="entry name" value="PRK00476.1"/>
    <property type="match status" value="1"/>
</dbReference>
<dbReference type="HAMAP" id="MF_00044">
    <property type="entry name" value="Asp_tRNA_synth_type1"/>
    <property type="match status" value="1"/>
</dbReference>
<dbReference type="CDD" id="cd00777">
    <property type="entry name" value="AspRS_core"/>
    <property type="match status" value="1"/>
</dbReference>
<proteinExistence type="inferred from homology"/>
<keyword evidence="5 7" id="KW-0648">Protein biosynthesis</keyword>
<feature type="region of interest" description="Aspartate" evidence="7">
    <location>
        <begin position="193"/>
        <end position="196"/>
    </location>
</feature>
<dbReference type="Pfam" id="PF02938">
    <property type="entry name" value="GAD"/>
    <property type="match status" value="1"/>
</dbReference>
<dbReference type="Pfam" id="PF01336">
    <property type="entry name" value="tRNA_anti-codon"/>
    <property type="match status" value="1"/>
</dbReference>
<comment type="similarity">
    <text evidence="1 7">Belongs to the class-II aminoacyl-tRNA synthetase family. Type 1 subfamily.</text>
</comment>
<feature type="binding site" evidence="7">
    <location>
        <position position="485"/>
    </location>
    <ligand>
        <name>L-aspartate</name>
        <dbReference type="ChEBI" id="CHEBI:29991"/>
    </ligand>
</feature>
<dbReference type="STRING" id="999415.HMPREF9943_00895"/>
<dbReference type="EC" id="6.1.1.12" evidence="7"/>
<dbReference type="InterPro" id="IPR004115">
    <property type="entry name" value="GAD-like_sf"/>
</dbReference>
<keyword evidence="10" id="KW-1185">Reference proteome</keyword>
<protein>
    <recommendedName>
        <fullName evidence="7">Aspartate--tRNA ligase</fullName>
        <ecNumber evidence="7">6.1.1.12</ecNumber>
    </recommendedName>
    <alternativeName>
        <fullName evidence="7">Aspartyl-tRNA synthetase</fullName>
        <shortName evidence="7">AspRS</shortName>
    </alternativeName>
</protein>
<sequence>MERTHNNGELRLTDVGKKVTLIGWVAKKRNMGAIVFIDLRDRYGMTQIVFNDQFAESLKDVKNEYILQIKGEVAERSSKNPKMPTGDIEINAESFKVINTAKIPPIIIADETDASEETRLKYRYLDLRRPVLQNKIITRAKIVKAIHEFLDNEDFIEIETPYLNRSTPEGARDFLVPSRVHRGKFYALPQSPQLFKQLLMISGFEKYYQIARCFRDEDLRADRQPEFTQVDVEMSFMSTDQILSLGERLAAKIMKDVKNIDITLPLRRLTWHDAMETYGTDKPDTRFDLKLVNLNETVKDVDFAVFKNVLETNGYVKGINVRNKADYFSRKKIDALTEIAKKYKAKGLSWLKVNEEGIQGPIAKFFDDQQSETLLKVMDAHNGDLLLFAADSHYMIVCNALSAIRNYLGKELHLYDPSTFDFLWVIDFPMFEYDEEEGRYYAMHHPFTRPRESDLDKIDTDPAHCLADAYDIVLNGFELGGGSQRIYDEKLQERAFNALGFTKEAIRSQFGWFVDAFQYGAPPHGGFALGLDRIVMILTESDSLRDVIAFPKNTSASDPVTDAPGTVYVKQLDELGIEVKDNASQE</sequence>
<dbReference type="SUPFAM" id="SSF50249">
    <property type="entry name" value="Nucleic acid-binding proteins"/>
    <property type="match status" value="1"/>
</dbReference>
<dbReference type="Gene3D" id="2.40.50.140">
    <property type="entry name" value="Nucleic acid-binding proteins"/>
    <property type="match status" value="1"/>
</dbReference>
<evidence type="ECO:0000313" key="9">
    <source>
        <dbReference type="EMBL" id="EMD16853.1"/>
    </source>
</evidence>
<evidence type="ECO:0000313" key="10">
    <source>
        <dbReference type="Proteomes" id="UP000011758"/>
    </source>
</evidence>
<feature type="binding site" evidence="7">
    <location>
        <position position="224"/>
    </location>
    <ligand>
        <name>ATP</name>
        <dbReference type="ChEBI" id="CHEBI:30616"/>
    </ligand>
</feature>
<comment type="function">
    <text evidence="7">Catalyzes the attachment of L-aspartate to tRNA(Asp) in a two-step reaction: L-aspartate is first activated by ATP to form Asp-AMP and then transferred to the acceptor end of tRNA(Asp).</text>
</comment>
<comment type="subcellular location">
    <subcellularLocation>
        <location evidence="7">Cytoplasm</location>
    </subcellularLocation>
</comment>
<dbReference type="OrthoDB" id="9802326at2"/>
<dbReference type="PATRIC" id="fig|999415.3.peg.901"/>
<evidence type="ECO:0000259" key="8">
    <source>
        <dbReference type="PROSITE" id="PS50862"/>
    </source>
</evidence>
<dbReference type="EMBL" id="AGEJ01000013">
    <property type="protein sequence ID" value="EMD16853.1"/>
    <property type="molecule type" value="Genomic_DNA"/>
</dbReference>
<dbReference type="GO" id="GO:0016740">
    <property type="term" value="F:transferase activity"/>
    <property type="evidence" value="ECO:0007669"/>
    <property type="project" value="UniProtKB-ARBA"/>
</dbReference>
<keyword evidence="3 7" id="KW-0547">Nucleotide-binding</keyword>
<dbReference type="GO" id="GO:0003676">
    <property type="term" value="F:nucleic acid binding"/>
    <property type="evidence" value="ECO:0007669"/>
    <property type="project" value="InterPro"/>
</dbReference>
<reference evidence="9 10" key="1">
    <citation type="submission" date="2013-02" db="EMBL/GenBank/DDBJ databases">
        <title>The Genome Sequence of Lactobacillus catenaformis F0143.</title>
        <authorList>
            <consortium name="The Broad Institute Genome Sequencing Platform"/>
            <person name="Earl A."/>
            <person name="Ward D."/>
            <person name="Feldgarden M."/>
            <person name="Gevers D."/>
            <person name="Izard J."/>
            <person name="Blanton J.M."/>
            <person name="Mathney J."/>
            <person name="Dewhirst F.E."/>
            <person name="Young S.K."/>
            <person name="Zeng Q."/>
            <person name="Gargeya S."/>
            <person name="Fitzgerald M."/>
            <person name="Haas B."/>
            <person name="Abouelleil A."/>
            <person name="Alvarado L."/>
            <person name="Arachchi H.M."/>
            <person name="Berlin A."/>
            <person name="Chapman S.B."/>
            <person name="Gearin G."/>
            <person name="Goldberg J."/>
            <person name="Griggs A."/>
            <person name="Gujja S."/>
            <person name="Hansen M."/>
            <person name="Heiman D."/>
            <person name="Howarth C."/>
            <person name="Larimer J."/>
            <person name="Lui A."/>
            <person name="MacDonald P.J.P."/>
            <person name="McCowen C."/>
            <person name="Montmayeur A."/>
            <person name="Murphy C."/>
            <person name="Neiman D."/>
            <person name="Pearson M."/>
            <person name="Priest M."/>
            <person name="Roberts A."/>
            <person name="Saif S."/>
            <person name="Shea T."/>
            <person name="Sisk P."/>
            <person name="Stolte C."/>
            <person name="Sykes S."/>
            <person name="Wortman J."/>
            <person name="Nusbaum C."/>
            <person name="Birren B."/>
        </authorList>
    </citation>
    <scope>NUCLEOTIDE SEQUENCE [LARGE SCALE GENOMIC DNA]</scope>
    <source>
        <strain evidence="9 10">OT 569</strain>
    </source>
</reference>
<comment type="catalytic activity">
    <reaction evidence="7">
        <text>tRNA(Asp) + L-aspartate + ATP = L-aspartyl-tRNA(Asp) + AMP + diphosphate</text>
        <dbReference type="Rhea" id="RHEA:19649"/>
        <dbReference type="Rhea" id="RHEA-COMP:9660"/>
        <dbReference type="Rhea" id="RHEA-COMP:9678"/>
        <dbReference type="ChEBI" id="CHEBI:29991"/>
        <dbReference type="ChEBI" id="CHEBI:30616"/>
        <dbReference type="ChEBI" id="CHEBI:33019"/>
        <dbReference type="ChEBI" id="CHEBI:78442"/>
        <dbReference type="ChEBI" id="CHEBI:78516"/>
        <dbReference type="ChEBI" id="CHEBI:456215"/>
        <dbReference type="EC" id="6.1.1.12"/>
    </reaction>
</comment>
<evidence type="ECO:0000256" key="7">
    <source>
        <dbReference type="HAMAP-Rule" id="MF_00044"/>
    </source>
</evidence>
<evidence type="ECO:0000256" key="1">
    <source>
        <dbReference type="ARBA" id="ARBA00006303"/>
    </source>
</evidence>
<dbReference type="PRINTS" id="PR01042">
    <property type="entry name" value="TRNASYNTHASP"/>
</dbReference>
<dbReference type="GO" id="GO:0005737">
    <property type="term" value="C:cytoplasm"/>
    <property type="evidence" value="ECO:0007669"/>
    <property type="project" value="UniProtKB-SubCell"/>
</dbReference>
<feature type="binding site" evidence="7">
    <location>
        <position position="444"/>
    </location>
    <ligand>
        <name>L-aspartate</name>
        <dbReference type="ChEBI" id="CHEBI:29991"/>
    </ligand>
</feature>
<feature type="binding site" evidence="7">
    <location>
        <position position="478"/>
    </location>
    <ligand>
        <name>ATP</name>
        <dbReference type="ChEBI" id="CHEBI:30616"/>
    </ligand>
</feature>
<dbReference type="InterPro" id="IPR029351">
    <property type="entry name" value="GAD_dom"/>
</dbReference>
<dbReference type="RefSeq" id="WP_004802457.1">
    <property type="nucleotide sequence ID" value="NZ_AUGJ01000012.1"/>
</dbReference>
<name>M2NF67_9FIRM</name>
<dbReference type="InterPro" id="IPR002312">
    <property type="entry name" value="Asp/Asn-tRNA-synth_IIb"/>
</dbReference>
<dbReference type="InterPro" id="IPR047089">
    <property type="entry name" value="Asp-tRNA-ligase_1_N"/>
</dbReference>
<feature type="domain" description="Aminoacyl-transfer RNA synthetases class-II family profile" evidence="8">
    <location>
        <begin position="139"/>
        <end position="551"/>
    </location>
</feature>
<dbReference type="Gene3D" id="3.30.1360.30">
    <property type="entry name" value="GAD-like domain"/>
    <property type="match status" value="1"/>
</dbReference>
<dbReference type="InterPro" id="IPR012340">
    <property type="entry name" value="NA-bd_OB-fold"/>
</dbReference>
<dbReference type="InterPro" id="IPR047090">
    <property type="entry name" value="AspRS_core"/>
</dbReference>
<dbReference type="Pfam" id="PF00152">
    <property type="entry name" value="tRNA-synt_2"/>
    <property type="match status" value="1"/>
</dbReference>
<dbReference type="AlphaFoldDB" id="M2NF67"/>
<evidence type="ECO:0000256" key="5">
    <source>
        <dbReference type="ARBA" id="ARBA00022917"/>
    </source>
</evidence>
<comment type="caution">
    <text evidence="7">Lacks conserved residue(s) required for the propagation of feature annotation.</text>
</comment>
<comment type="caution">
    <text evidence="9">The sequence shown here is derived from an EMBL/GenBank/DDBJ whole genome shotgun (WGS) entry which is preliminary data.</text>
</comment>
<keyword evidence="4 7" id="KW-0067">ATP-binding</keyword>
<evidence type="ECO:0000256" key="6">
    <source>
        <dbReference type="ARBA" id="ARBA00023146"/>
    </source>
</evidence>
<feature type="binding site" evidence="7">
    <location>
        <position position="215"/>
    </location>
    <ligand>
        <name>L-aspartate</name>
        <dbReference type="ChEBI" id="CHEBI:29991"/>
    </ligand>
</feature>
<dbReference type="CDD" id="cd04317">
    <property type="entry name" value="EcAspRS_like_N"/>
    <property type="match status" value="1"/>
</dbReference>
<dbReference type="InterPro" id="IPR045864">
    <property type="entry name" value="aa-tRNA-synth_II/BPL/LPL"/>
</dbReference>
<comment type="subunit">
    <text evidence="7">Homodimer.</text>
</comment>
<gene>
    <name evidence="7" type="primary">aspS</name>
    <name evidence="9" type="ORF">HMPREF9943_00895</name>
</gene>
<dbReference type="GO" id="GO:0006422">
    <property type="term" value="P:aspartyl-tRNA aminoacylation"/>
    <property type="evidence" value="ECO:0007669"/>
    <property type="project" value="UniProtKB-UniRule"/>
</dbReference>
<keyword evidence="2 7" id="KW-0436">Ligase</keyword>
<evidence type="ECO:0000256" key="3">
    <source>
        <dbReference type="ARBA" id="ARBA00022741"/>
    </source>
</evidence>
<dbReference type="GO" id="GO:0140096">
    <property type="term" value="F:catalytic activity, acting on a protein"/>
    <property type="evidence" value="ECO:0007669"/>
    <property type="project" value="UniProtKB-ARBA"/>
</dbReference>
<keyword evidence="7" id="KW-0963">Cytoplasm</keyword>
<keyword evidence="6 7" id="KW-0030">Aminoacyl-tRNA synthetase</keyword>
<evidence type="ECO:0000256" key="4">
    <source>
        <dbReference type="ARBA" id="ARBA00022840"/>
    </source>
</evidence>
<dbReference type="PANTHER" id="PTHR22594:SF5">
    <property type="entry name" value="ASPARTATE--TRNA LIGASE, MITOCHONDRIAL"/>
    <property type="match status" value="1"/>
</dbReference>